<dbReference type="Pfam" id="PF02666">
    <property type="entry name" value="PS_Dcarbxylase"/>
    <property type="match status" value="1"/>
</dbReference>
<dbReference type="PANTHER" id="PTHR10067">
    <property type="entry name" value="PHOSPHATIDYLSERINE DECARBOXYLASE"/>
    <property type="match status" value="1"/>
</dbReference>
<reference evidence="3" key="1">
    <citation type="submission" date="2016-07" db="EMBL/GenBank/DDBJ databases">
        <title>De novo transcriptome assembly of four accessions of the metal hyperaccumulator plant Noccaea caerulescens.</title>
        <authorList>
            <person name="Blande D."/>
            <person name="Halimaa P."/>
            <person name="Tervahauta A.I."/>
            <person name="Aarts M.G."/>
            <person name="Karenlampi S.O."/>
        </authorList>
    </citation>
    <scope>NUCLEOTIDE SEQUENCE</scope>
</reference>
<evidence type="ECO:0000256" key="2">
    <source>
        <dbReference type="ARBA" id="ARBA00023239"/>
    </source>
</evidence>
<gene>
    <name evidence="3" type="ORF">GA_TR1191_c0_g1_i1_g.3771</name>
    <name evidence="4" type="ORF">MP_TR5768_c0_g1_i1_g.16073</name>
</gene>
<dbReference type="InterPro" id="IPR003817">
    <property type="entry name" value="PS_Dcarbxylase"/>
</dbReference>
<keyword evidence="1" id="KW-0210">Decarboxylase</keyword>
<dbReference type="EMBL" id="GEVI01027015">
    <property type="protein sequence ID" value="JAU05305.1"/>
    <property type="molecule type" value="Transcribed_RNA"/>
</dbReference>
<organism evidence="3">
    <name type="scientific">Noccaea caerulescens</name>
    <name type="common">Alpine penny-cress</name>
    <name type="synonym">Thlaspi caerulescens</name>
    <dbReference type="NCBI Taxonomy" id="107243"/>
    <lineage>
        <taxon>Eukaryota</taxon>
        <taxon>Viridiplantae</taxon>
        <taxon>Streptophyta</taxon>
        <taxon>Embryophyta</taxon>
        <taxon>Tracheophyta</taxon>
        <taxon>Spermatophyta</taxon>
        <taxon>Magnoliopsida</taxon>
        <taxon>eudicotyledons</taxon>
        <taxon>Gunneridae</taxon>
        <taxon>Pentapetalae</taxon>
        <taxon>rosids</taxon>
        <taxon>malvids</taxon>
        <taxon>Brassicales</taxon>
        <taxon>Brassicaceae</taxon>
        <taxon>Coluteocarpeae</taxon>
        <taxon>Noccaea</taxon>
    </lineage>
</organism>
<sequence>MLDTPYSLKHMNSDPDGWLSPSALTRVNYDHFICDQSKPHYGFKSWHDWFDREIHEWARPFDKKAENVIINNSEHYPNFNMPVPDVKWQDRFWLKDQNYSLCEIFGADKLPEAQQKYFRDIFEGGTVYQGFLNPWCYHRWRSPVSGVIEKCYKVGNSYYAGNPSLSFHLAESYIASQPLLTMTSVRQIYVIKADNPNIGRVAVIEIGMAEVSGIVNLVKEGDRIEKGALLGMFRFGGSSHAFVFDRNAKNLRFDDSIAQRRLNPTTGVEESLIQLVRTPLAYVD</sequence>
<name>A0A1J3CBH7_NOCCA</name>
<evidence type="ECO:0000313" key="4">
    <source>
        <dbReference type="EMBL" id="JAU91264.1"/>
    </source>
</evidence>
<evidence type="ECO:0000256" key="1">
    <source>
        <dbReference type="ARBA" id="ARBA00022793"/>
    </source>
</evidence>
<dbReference type="PANTHER" id="PTHR10067:SF9">
    <property type="entry name" value="PHOSPHATIDYLSERINE DECARBOXYLASE FAMILY PROTEIN (AFU_ORTHOLOGUE AFUA_7G01730)"/>
    <property type="match status" value="1"/>
</dbReference>
<keyword evidence="2" id="KW-0456">Lyase</keyword>
<protein>
    <submittedName>
        <fullName evidence="3">Phosphatidylserine decarboxylase proenzyme 3</fullName>
    </submittedName>
</protein>
<proteinExistence type="predicted"/>
<evidence type="ECO:0000313" key="3">
    <source>
        <dbReference type="EMBL" id="JAU05305.1"/>
    </source>
</evidence>
<dbReference type="GO" id="GO:0005739">
    <property type="term" value="C:mitochondrion"/>
    <property type="evidence" value="ECO:0007669"/>
    <property type="project" value="TreeGrafter"/>
</dbReference>
<accession>A0A1J3CBH7</accession>
<dbReference type="GO" id="GO:0004609">
    <property type="term" value="F:phosphatidylserine decarboxylase activity"/>
    <property type="evidence" value="ECO:0007669"/>
    <property type="project" value="InterPro"/>
</dbReference>
<dbReference type="EMBL" id="GEVM01014674">
    <property type="protein sequence ID" value="JAU91264.1"/>
    <property type="molecule type" value="Transcribed_RNA"/>
</dbReference>
<dbReference type="GO" id="GO:0006646">
    <property type="term" value="P:phosphatidylethanolamine biosynthetic process"/>
    <property type="evidence" value="ECO:0007669"/>
    <property type="project" value="TreeGrafter"/>
</dbReference>
<dbReference type="AlphaFoldDB" id="A0A1J3CBH7"/>